<proteinExistence type="predicted"/>
<sequence>MNAAELAVFSGAIEQLCSEMDVTLERAAFSPIISEATDRACGIYAMRDGGVISQGHRGLPIFVGIMQYSVEAFLREVDDYADGDVYIMNDPYRGGTHLMDVRIIAPYYYKGELVCFLANTAHWADIGGATPGGFGARATSIHEEGLRMGPTRIVRNGTLDRNIIDLIMANIRLAEDREGDLLAQLGALDVGRRRLDEVISRYGLPRFHALSAELADYAERVTRARIRSIPNGTYTASDFLDDDGIGYDPLEIRCTLTVEDERLAFGFEGSSPQCAGPLNSPAGASSSSVLIALMHLFPELPINSGTFRRIDIRIPEGTFLAANYPAPVSGCASEVPARIIDTVMSAVGQADTSLSQGGACSTSANFTLHGHDGGKEYIMYFFAGGGYGAWDGGDGLDNACATISMSKVPPVELLEEWYPIRFERYELRAGSSGEGQYRGGLGAEYLIRFEGELATASFLGDRGKFPPQGLAGGGDGQMTAIRVLRADGTVHTPDHVSKDQDVDLVRGDRIWVRMPGGGGFGDPAKRDAASRALDERAGLSDLHARESA</sequence>
<evidence type="ECO:0000313" key="2">
    <source>
        <dbReference type="EMBL" id="GGO97185.1"/>
    </source>
</evidence>
<dbReference type="Proteomes" id="UP000641932">
    <property type="component" value="Unassembled WGS sequence"/>
</dbReference>
<accession>A0A917ZVA4</accession>
<dbReference type="Pfam" id="PF02538">
    <property type="entry name" value="Hydantoinase_B"/>
    <property type="match status" value="1"/>
</dbReference>
<dbReference type="RefSeq" id="WP_189134821.1">
    <property type="nucleotide sequence ID" value="NZ_BMMS01000032.1"/>
</dbReference>
<dbReference type="GO" id="GO:0006749">
    <property type="term" value="P:glutathione metabolic process"/>
    <property type="evidence" value="ECO:0007669"/>
    <property type="project" value="TreeGrafter"/>
</dbReference>
<dbReference type="InterPro" id="IPR003692">
    <property type="entry name" value="Hydantoinase_B"/>
</dbReference>
<dbReference type="GO" id="GO:0005829">
    <property type="term" value="C:cytosol"/>
    <property type="evidence" value="ECO:0007669"/>
    <property type="project" value="TreeGrafter"/>
</dbReference>
<dbReference type="AlphaFoldDB" id="A0A917ZVA4"/>
<dbReference type="PANTHER" id="PTHR11365:SF23">
    <property type="entry name" value="HYPOTHETICAL 5-OXOPROLINASE (EUROFUNG)-RELATED"/>
    <property type="match status" value="1"/>
</dbReference>
<keyword evidence="3" id="KW-1185">Reference proteome</keyword>
<comment type="caution">
    <text evidence="2">The sequence shown here is derived from an EMBL/GenBank/DDBJ whole genome shotgun (WGS) entry which is preliminary data.</text>
</comment>
<reference evidence="2" key="1">
    <citation type="journal article" date="2014" name="Int. J. Syst. Evol. Microbiol.">
        <title>Complete genome sequence of Corynebacterium casei LMG S-19264T (=DSM 44701T), isolated from a smear-ripened cheese.</title>
        <authorList>
            <consortium name="US DOE Joint Genome Institute (JGI-PGF)"/>
            <person name="Walter F."/>
            <person name="Albersmeier A."/>
            <person name="Kalinowski J."/>
            <person name="Ruckert C."/>
        </authorList>
    </citation>
    <scope>NUCLEOTIDE SEQUENCE</scope>
    <source>
        <strain evidence="2">CGMCC 4.7201</strain>
    </source>
</reference>
<evidence type="ECO:0000259" key="1">
    <source>
        <dbReference type="Pfam" id="PF02538"/>
    </source>
</evidence>
<dbReference type="GO" id="GO:0017168">
    <property type="term" value="F:5-oxoprolinase (ATP-hydrolyzing) activity"/>
    <property type="evidence" value="ECO:0007669"/>
    <property type="project" value="TreeGrafter"/>
</dbReference>
<protein>
    <submittedName>
        <fullName evidence="2">Methylhydantoinase</fullName>
    </submittedName>
</protein>
<dbReference type="InterPro" id="IPR045079">
    <property type="entry name" value="Oxoprolinase-like"/>
</dbReference>
<gene>
    <name evidence="2" type="ORF">GCM10012280_58410</name>
</gene>
<reference evidence="2" key="2">
    <citation type="submission" date="2020-09" db="EMBL/GenBank/DDBJ databases">
        <authorList>
            <person name="Sun Q."/>
            <person name="Zhou Y."/>
        </authorList>
    </citation>
    <scope>NUCLEOTIDE SEQUENCE</scope>
    <source>
        <strain evidence="2">CGMCC 4.7201</strain>
    </source>
</reference>
<feature type="domain" description="Hydantoinase B/oxoprolinase" evidence="1">
    <location>
        <begin position="4"/>
        <end position="523"/>
    </location>
</feature>
<evidence type="ECO:0000313" key="3">
    <source>
        <dbReference type="Proteomes" id="UP000641932"/>
    </source>
</evidence>
<organism evidence="2 3">
    <name type="scientific">Wenjunlia tyrosinilytica</name>
    <dbReference type="NCBI Taxonomy" id="1544741"/>
    <lineage>
        <taxon>Bacteria</taxon>
        <taxon>Bacillati</taxon>
        <taxon>Actinomycetota</taxon>
        <taxon>Actinomycetes</taxon>
        <taxon>Kitasatosporales</taxon>
        <taxon>Streptomycetaceae</taxon>
        <taxon>Wenjunlia</taxon>
    </lineage>
</organism>
<dbReference type="PANTHER" id="PTHR11365">
    <property type="entry name" value="5-OXOPROLINASE RELATED"/>
    <property type="match status" value="1"/>
</dbReference>
<dbReference type="EMBL" id="BMMS01000032">
    <property type="protein sequence ID" value="GGO97185.1"/>
    <property type="molecule type" value="Genomic_DNA"/>
</dbReference>
<name>A0A917ZVA4_9ACTN</name>